<dbReference type="AlphaFoldDB" id="A0A1F7YP90"/>
<dbReference type="PANTHER" id="PTHR10806">
    <property type="entry name" value="SIGNAL PEPTIDASE COMPLEX CATALYTIC SUBUNIT SEC11"/>
    <property type="match status" value="1"/>
</dbReference>
<feature type="transmembrane region" description="Helical" evidence="13">
    <location>
        <begin position="136"/>
        <end position="159"/>
    </location>
</feature>
<feature type="compositionally biased region" description="Polar residues" evidence="12">
    <location>
        <begin position="385"/>
        <end position="401"/>
    </location>
</feature>
<dbReference type="Gene3D" id="2.60.40.1260">
    <property type="entry name" value="Lamin Tail domain"/>
    <property type="match status" value="1"/>
</dbReference>
<evidence type="ECO:0000256" key="9">
    <source>
        <dbReference type="ARBA" id="ARBA00033305"/>
    </source>
</evidence>
<dbReference type="GO" id="GO:0004252">
    <property type="term" value="F:serine-type endopeptidase activity"/>
    <property type="evidence" value="ECO:0007669"/>
    <property type="project" value="UniProtKB-UniRule"/>
</dbReference>
<keyword evidence="3 13" id="KW-0812">Transmembrane</keyword>
<dbReference type="PROSITE" id="PS00501">
    <property type="entry name" value="SPASE_I_1"/>
    <property type="match status" value="1"/>
</dbReference>
<keyword evidence="5" id="KW-0256">Endoplasmic reticulum</keyword>
<dbReference type="EMBL" id="MGGM01000017">
    <property type="protein sequence ID" value="OGM29164.1"/>
    <property type="molecule type" value="Genomic_DNA"/>
</dbReference>
<gene>
    <name evidence="15" type="ORF">A2801_00780</name>
</gene>
<dbReference type="CDD" id="cd06530">
    <property type="entry name" value="S26_SPase_I"/>
    <property type="match status" value="1"/>
</dbReference>
<dbReference type="EC" id="3.4.21.89" evidence="11"/>
<dbReference type="GO" id="GO:0006465">
    <property type="term" value="P:signal peptide processing"/>
    <property type="evidence" value="ECO:0007669"/>
    <property type="project" value="UniProtKB-UniRule"/>
</dbReference>
<organism evidence="15 16">
    <name type="scientific">Candidatus Woesebacteria bacterium RIFCSPHIGHO2_01_FULL_41_10</name>
    <dbReference type="NCBI Taxonomy" id="1802500"/>
    <lineage>
        <taxon>Bacteria</taxon>
        <taxon>Candidatus Woeseibacteriota</taxon>
    </lineage>
</organism>
<evidence type="ECO:0000256" key="13">
    <source>
        <dbReference type="SAM" id="Phobius"/>
    </source>
</evidence>
<evidence type="ECO:0000256" key="10">
    <source>
        <dbReference type="ARBA" id="ARBA00045533"/>
    </source>
</evidence>
<dbReference type="InterPro" id="IPR036415">
    <property type="entry name" value="Lamin_tail_dom_sf"/>
</dbReference>
<evidence type="ECO:0000256" key="4">
    <source>
        <dbReference type="ARBA" id="ARBA00022801"/>
    </source>
</evidence>
<evidence type="ECO:0000256" key="11">
    <source>
        <dbReference type="NCBIfam" id="TIGR02228"/>
    </source>
</evidence>
<keyword evidence="2" id="KW-0645">Protease</keyword>
<evidence type="ECO:0000256" key="1">
    <source>
        <dbReference type="ARBA" id="ARBA00004648"/>
    </source>
</evidence>
<feature type="transmembrane region" description="Helical" evidence="13">
    <location>
        <begin position="7"/>
        <end position="26"/>
    </location>
</feature>
<evidence type="ECO:0000313" key="15">
    <source>
        <dbReference type="EMBL" id="OGM29164.1"/>
    </source>
</evidence>
<dbReference type="InterPro" id="IPR019756">
    <property type="entry name" value="Pept_S26A_signal_pept_1_Ser-AS"/>
</dbReference>
<evidence type="ECO:0000256" key="5">
    <source>
        <dbReference type="ARBA" id="ARBA00022824"/>
    </source>
</evidence>
<dbReference type="InterPro" id="IPR001322">
    <property type="entry name" value="Lamin_tail_dom"/>
</dbReference>
<accession>A0A1F7YP90</accession>
<evidence type="ECO:0000259" key="14">
    <source>
        <dbReference type="PROSITE" id="PS51841"/>
    </source>
</evidence>
<dbReference type="Pfam" id="PF00932">
    <property type="entry name" value="LTD"/>
    <property type="match status" value="1"/>
</dbReference>
<comment type="subcellular location">
    <subcellularLocation>
        <location evidence="1">Endoplasmic reticulum membrane</location>
        <topology evidence="1">Single-pass type II membrane protein</topology>
    </subcellularLocation>
</comment>
<evidence type="ECO:0000256" key="8">
    <source>
        <dbReference type="ARBA" id="ARBA00023136"/>
    </source>
</evidence>
<dbReference type="Proteomes" id="UP000177263">
    <property type="component" value="Unassembled WGS sequence"/>
</dbReference>
<dbReference type="PROSITE" id="PS51841">
    <property type="entry name" value="LTD"/>
    <property type="match status" value="1"/>
</dbReference>
<dbReference type="InterPro" id="IPR036286">
    <property type="entry name" value="LexA/Signal_pep-like_sf"/>
</dbReference>
<evidence type="ECO:0000256" key="7">
    <source>
        <dbReference type="ARBA" id="ARBA00022989"/>
    </source>
</evidence>
<dbReference type="SUPFAM" id="SSF74853">
    <property type="entry name" value="Lamin A/C globular tail domain"/>
    <property type="match status" value="1"/>
</dbReference>
<proteinExistence type="predicted"/>
<protein>
    <recommendedName>
        <fullName evidence="9 11">Signal peptidase I</fullName>
        <ecNumber evidence="11">3.4.21.89</ecNumber>
    </recommendedName>
</protein>
<dbReference type="PANTHER" id="PTHR10806:SF6">
    <property type="entry name" value="SIGNAL PEPTIDASE COMPLEX CATALYTIC SUBUNIT SEC11"/>
    <property type="match status" value="1"/>
</dbReference>
<name>A0A1F7YP90_9BACT</name>
<dbReference type="NCBIfam" id="TIGR02228">
    <property type="entry name" value="sigpep_I_arch"/>
    <property type="match status" value="1"/>
</dbReference>
<dbReference type="GO" id="GO:0016020">
    <property type="term" value="C:membrane"/>
    <property type="evidence" value="ECO:0007669"/>
    <property type="project" value="UniProtKB-UniRule"/>
</dbReference>
<evidence type="ECO:0000256" key="2">
    <source>
        <dbReference type="ARBA" id="ARBA00022670"/>
    </source>
</evidence>
<keyword evidence="4" id="KW-0378">Hydrolase</keyword>
<evidence type="ECO:0000256" key="12">
    <source>
        <dbReference type="SAM" id="MobiDB-lite"/>
    </source>
</evidence>
<keyword evidence="8 13" id="KW-0472">Membrane</keyword>
<keyword evidence="6" id="KW-0735">Signal-anchor</keyword>
<dbReference type="STRING" id="1802500.A2801_00780"/>
<reference evidence="15 16" key="1">
    <citation type="journal article" date="2016" name="Nat. Commun.">
        <title>Thousands of microbial genomes shed light on interconnected biogeochemical processes in an aquifer system.</title>
        <authorList>
            <person name="Anantharaman K."/>
            <person name="Brown C.T."/>
            <person name="Hug L.A."/>
            <person name="Sharon I."/>
            <person name="Castelle C.J."/>
            <person name="Probst A.J."/>
            <person name="Thomas B.C."/>
            <person name="Singh A."/>
            <person name="Wilkins M.J."/>
            <person name="Karaoz U."/>
            <person name="Brodie E.L."/>
            <person name="Williams K.H."/>
            <person name="Hubbard S.S."/>
            <person name="Banfield J.F."/>
        </authorList>
    </citation>
    <scope>NUCLEOTIDE SEQUENCE [LARGE SCALE GENOMIC DNA]</scope>
</reference>
<keyword evidence="7 13" id="KW-1133">Transmembrane helix</keyword>
<feature type="transmembrane region" description="Helical" evidence="13">
    <location>
        <begin position="180"/>
        <end position="202"/>
    </location>
</feature>
<feature type="domain" description="LTD" evidence="14">
    <location>
        <begin position="222"/>
        <end position="358"/>
    </location>
</feature>
<evidence type="ECO:0000256" key="6">
    <source>
        <dbReference type="ARBA" id="ARBA00022968"/>
    </source>
</evidence>
<comment type="caution">
    <text evidence="15">The sequence shown here is derived from an EMBL/GenBank/DDBJ whole genome shotgun (WGS) entry which is preliminary data.</text>
</comment>
<sequence>MKHYLSIFMVTLSGVCLGVAFSTYLLTMGAFNSSYRAYVVQSGSMEPTLKTGSVVITQTLPRYYIGDIVTFSPDGGEQLVTHRIVRMEGQNFITKGDANEDTDHWEVSPEEVVGKASFSIPFLGYLVDFTKTPKGFVVMVVIPASIIIYEELKTIYLEIKRSLSKLLRRSPSAAKRTGTGIAVIAPVIIVGLLFIAGTGSFFNDTDSREDNTIGVATTYEPTPSPNTNPPPEPVGSIVINEVYHSPDTAHRIDDDHFQSEWVELFNASDQAVNLNGWELDDTETAIVIGDVTLNPNEFLIISPTTLEKFLLVWVSMPATTPFYSLGGARVGNGLTANDNLVLLKNHLGEVVDTISWGTNTEGLNPAIISVAEGHSIERSPDGADTDTTADFIDQSTPTPGL</sequence>
<dbReference type="InterPro" id="IPR001733">
    <property type="entry name" value="Peptidase_S26B"/>
</dbReference>
<evidence type="ECO:0000256" key="3">
    <source>
        <dbReference type="ARBA" id="ARBA00022692"/>
    </source>
</evidence>
<evidence type="ECO:0000313" key="16">
    <source>
        <dbReference type="Proteomes" id="UP000177263"/>
    </source>
</evidence>
<dbReference type="Gene3D" id="2.10.109.10">
    <property type="entry name" value="Umud Fragment, subunit A"/>
    <property type="match status" value="1"/>
</dbReference>
<dbReference type="PRINTS" id="PR00728">
    <property type="entry name" value="SIGNALPTASE"/>
</dbReference>
<dbReference type="GO" id="GO:0009003">
    <property type="term" value="F:signal peptidase activity"/>
    <property type="evidence" value="ECO:0007669"/>
    <property type="project" value="UniProtKB-EC"/>
</dbReference>
<feature type="region of interest" description="Disordered" evidence="12">
    <location>
        <begin position="376"/>
        <end position="401"/>
    </location>
</feature>
<dbReference type="InterPro" id="IPR019533">
    <property type="entry name" value="Peptidase_S26"/>
</dbReference>
<dbReference type="SUPFAM" id="SSF51306">
    <property type="entry name" value="LexA/Signal peptidase"/>
    <property type="match status" value="1"/>
</dbReference>
<comment type="function">
    <text evidence="10">Catalytic component of the signal peptidase complex (SPC) which catalyzes the cleavage of N-terminal signal sequences from nascent proteins as they are translocated into the lumen of the endoplasmic reticulum. Specifically cleaves N-terminal signal peptides that contain a hydrophobic alpha-helix (h-region) shorter than 18-20 amino acids.</text>
</comment>